<name>A0ABT1X3S2_9PROT</name>
<organism evidence="2 3">
    <name type="scientific">Roseomonas populi</name>
    <dbReference type="NCBI Taxonomy" id="3121582"/>
    <lineage>
        <taxon>Bacteria</taxon>
        <taxon>Pseudomonadati</taxon>
        <taxon>Pseudomonadota</taxon>
        <taxon>Alphaproteobacteria</taxon>
        <taxon>Acetobacterales</taxon>
        <taxon>Roseomonadaceae</taxon>
        <taxon>Roseomonas</taxon>
    </lineage>
</organism>
<feature type="domain" description="Pvc16 N-terminal" evidence="1">
    <location>
        <begin position="9"/>
        <end position="192"/>
    </location>
</feature>
<gene>
    <name evidence="2" type="ORF">NRP21_11890</name>
</gene>
<comment type="caution">
    <text evidence="2">The sequence shown here is derived from an EMBL/GenBank/DDBJ whole genome shotgun (WGS) entry which is preliminary data.</text>
</comment>
<protein>
    <submittedName>
        <fullName evidence="2">DUF4255 domain-containing protein</fullName>
    </submittedName>
</protein>
<keyword evidence="3" id="KW-1185">Reference proteome</keyword>
<reference evidence="2 3" key="1">
    <citation type="submission" date="2022-06" db="EMBL/GenBank/DDBJ databases">
        <title>Roseomonas CN29.</title>
        <authorList>
            <person name="Cheng Y."/>
            <person name="He X."/>
        </authorList>
    </citation>
    <scope>NUCLEOTIDE SEQUENCE [LARGE SCALE GENOMIC DNA]</scope>
    <source>
        <strain evidence="2 3">CN29</strain>
    </source>
</reference>
<evidence type="ECO:0000313" key="3">
    <source>
        <dbReference type="Proteomes" id="UP001524642"/>
    </source>
</evidence>
<dbReference type="Pfam" id="PF14065">
    <property type="entry name" value="Pvc16_N"/>
    <property type="match status" value="1"/>
</dbReference>
<proteinExistence type="predicted"/>
<dbReference type="EMBL" id="JANJOU010000008">
    <property type="protein sequence ID" value="MCR0982751.1"/>
    <property type="molecule type" value="Genomic_DNA"/>
</dbReference>
<sequence length="409" mass="41922">MSTFQAIATVTATLRQRLLEVAQADVPGSAVTALRPAEPGGGGIPSLGVNLFLFAAHVNPAHRNRELPLRRAGGEAVSRPMVPLDLDYLISFYGEQNGGAQLLLGSVMRDLHAAPVLTNAMITAAEGASGLASGLADQAERVRLTPLPLPLEEMAKLWSVFFQTSYALSVAYRAGPVLLEAELPTVAAPPVTLPQLTTAPLLRPAVTTVENAADPAAPIAPGSQIAVVGERLAGPAVRAEVGGVEVAPDAVAERRLLLTLPPGLPAGPVGLRVRQDVLVGDPPSPRRGEASRLVPFVLHPAVARPGGAFAVAVTEVSGTGAAPRNATVTVGLVPPLAPGQRASLELLEASGAVRHVFPAPLRAEAAGSVAFAVRGVVAGTYGLRVRVEGAETPLGEDAAGEPEPRLVLP</sequence>
<evidence type="ECO:0000259" key="1">
    <source>
        <dbReference type="Pfam" id="PF14065"/>
    </source>
</evidence>
<accession>A0ABT1X3S2</accession>
<evidence type="ECO:0000313" key="2">
    <source>
        <dbReference type="EMBL" id="MCR0982751.1"/>
    </source>
</evidence>
<dbReference type="RefSeq" id="WP_257716415.1">
    <property type="nucleotide sequence ID" value="NZ_JANJOU010000008.1"/>
</dbReference>
<dbReference type="InterPro" id="IPR025351">
    <property type="entry name" value="Pvc16_N"/>
</dbReference>
<dbReference type="Proteomes" id="UP001524642">
    <property type="component" value="Unassembled WGS sequence"/>
</dbReference>